<reference evidence="1" key="1">
    <citation type="journal article" date="2014" name="Front. Microbiol.">
        <title>High frequency of phylogenetically diverse reductive dehalogenase-homologous genes in deep subseafloor sedimentary metagenomes.</title>
        <authorList>
            <person name="Kawai M."/>
            <person name="Futagami T."/>
            <person name="Toyoda A."/>
            <person name="Takaki Y."/>
            <person name="Nishi S."/>
            <person name="Hori S."/>
            <person name="Arai W."/>
            <person name="Tsubouchi T."/>
            <person name="Morono Y."/>
            <person name="Uchiyama I."/>
            <person name="Ito T."/>
            <person name="Fujiyama A."/>
            <person name="Inagaki F."/>
            <person name="Takami H."/>
        </authorList>
    </citation>
    <scope>NUCLEOTIDE SEQUENCE</scope>
    <source>
        <strain evidence="1">Expedition CK06-06</strain>
    </source>
</reference>
<dbReference type="EMBL" id="BARS01019639">
    <property type="protein sequence ID" value="GAF93123.1"/>
    <property type="molecule type" value="Genomic_DNA"/>
</dbReference>
<organism evidence="1">
    <name type="scientific">marine sediment metagenome</name>
    <dbReference type="NCBI Taxonomy" id="412755"/>
    <lineage>
        <taxon>unclassified sequences</taxon>
        <taxon>metagenomes</taxon>
        <taxon>ecological metagenomes</taxon>
    </lineage>
</organism>
<name>X0THW6_9ZZZZ</name>
<protein>
    <submittedName>
        <fullName evidence="1">Uncharacterized protein</fullName>
    </submittedName>
</protein>
<sequence length="228" mass="24599">AELVTEKPWPADETVQALQPVIAGDAAKMVNFLDDQCRSALDLWLREGPNSPLLETKSAQAMDYFTGLCLWTLAAHGPQLLAQVFDNTPGENPQPADFLAAYQQIIADYLHQQPLQISAGALHLEQSTLSASPREGPVRREEISLAAGDSVAIPVYLPAGMWQLSCRTDPSSASVTLQITLEGKTLISPDHLTISTQVAGWHTIRISSAEASANVHLQSIQVEQAPQA</sequence>
<proteinExistence type="predicted"/>
<gene>
    <name evidence="1" type="ORF">S01H1_31790</name>
</gene>
<comment type="caution">
    <text evidence="1">The sequence shown here is derived from an EMBL/GenBank/DDBJ whole genome shotgun (WGS) entry which is preliminary data.</text>
</comment>
<evidence type="ECO:0000313" key="1">
    <source>
        <dbReference type="EMBL" id="GAF93123.1"/>
    </source>
</evidence>
<dbReference type="AlphaFoldDB" id="X0THW6"/>
<feature type="non-terminal residue" evidence="1">
    <location>
        <position position="1"/>
    </location>
</feature>
<accession>X0THW6</accession>